<keyword evidence="1" id="KW-1133">Transmembrane helix</keyword>
<protein>
    <recommendedName>
        <fullName evidence="3">Bacterial Ig-like domain-containing protein</fullName>
    </recommendedName>
</protein>
<name>A0A0F8ZW85_9ZZZZ</name>
<feature type="transmembrane region" description="Helical" evidence="1">
    <location>
        <begin position="99"/>
        <end position="115"/>
    </location>
</feature>
<reference evidence="2" key="1">
    <citation type="journal article" date="2015" name="Nature">
        <title>Complex archaea that bridge the gap between prokaryotes and eukaryotes.</title>
        <authorList>
            <person name="Spang A."/>
            <person name="Saw J.H."/>
            <person name="Jorgensen S.L."/>
            <person name="Zaremba-Niedzwiedzka K."/>
            <person name="Martijn J."/>
            <person name="Lind A.E."/>
            <person name="van Eijk R."/>
            <person name="Schleper C."/>
            <person name="Guy L."/>
            <person name="Ettema T.J."/>
        </authorList>
    </citation>
    <scope>NUCLEOTIDE SEQUENCE</scope>
</reference>
<feature type="non-terminal residue" evidence="2">
    <location>
        <position position="1"/>
    </location>
</feature>
<dbReference type="EMBL" id="LAZR01045746">
    <property type="protein sequence ID" value="KKK98148.1"/>
    <property type="molecule type" value="Genomic_DNA"/>
</dbReference>
<sequence>LIEGYENNKYDVGIDIVEIRLETGNSIIINNFKPYIRKYSNDRLIHIGYDYYPNLFSGNHSIKVIIYDKLGNHSEQNIILYIPSFIKEIENDIDSSNSLVLPLTGSIMIIVLLIWRKRPSLLLSINPW</sequence>
<evidence type="ECO:0008006" key="3">
    <source>
        <dbReference type="Google" id="ProtNLM"/>
    </source>
</evidence>
<organism evidence="2">
    <name type="scientific">marine sediment metagenome</name>
    <dbReference type="NCBI Taxonomy" id="412755"/>
    <lineage>
        <taxon>unclassified sequences</taxon>
        <taxon>metagenomes</taxon>
        <taxon>ecological metagenomes</taxon>
    </lineage>
</organism>
<keyword evidence="1" id="KW-0812">Transmembrane</keyword>
<dbReference type="AlphaFoldDB" id="A0A0F8ZW85"/>
<comment type="caution">
    <text evidence="2">The sequence shown here is derived from an EMBL/GenBank/DDBJ whole genome shotgun (WGS) entry which is preliminary data.</text>
</comment>
<evidence type="ECO:0000313" key="2">
    <source>
        <dbReference type="EMBL" id="KKK98148.1"/>
    </source>
</evidence>
<proteinExistence type="predicted"/>
<keyword evidence="1" id="KW-0472">Membrane</keyword>
<accession>A0A0F8ZW85</accession>
<gene>
    <name evidence="2" type="ORF">LCGC14_2645670</name>
</gene>
<evidence type="ECO:0000256" key="1">
    <source>
        <dbReference type="SAM" id="Phobius"/>
    </source>
</evidence>